<keyword evidence="1" id="KW-1133">Transmembrane helix</keyword>
<dbReference type="EMBL" id="JARGDL010000003">
    <property type="protein sequence ID" value="MDF1611111.1"/>
    <property type="molecule type" value="Genomic_DNA"/>
</dbReference>
<accession>A0AAE3NUF3</accession>
<gene>
    <name evidence="2" type="ORF">P0M35_03040</name>
</gene>
<dbReference type="Proteomes" id="UP001221302">
    <property type="component" value="Unassembled WGS sequence"/>
</dbReference>
<feature type="non-terminal residue" evidence="2">
    <location>
        <position position="1"/>
    </location>
</feature>
<evidence type="ECO:0000256" key="1">
    <source>
        <dbReference type="SAM" id="Phobius"/>
    </source>
</evidence>
<name>A0AAE3NUF3_9BACT</name>
<protein>
    <submittedName>
        <fullName evidence="2">Uncharacterized protein</fullName>
    </submittedName>
</protein>
<feature type="transmembrane region" description="Helical" evidence="1">
    <location>
        <begin position="188"/>
        <end position="212"/>
    </location>
</feature>
<feature type="transmembrane region" description="Helical" evidence="1">
    <location>
        <begin position="6"/>
        <end position="27"/>
    </location>
</feature>
<sequence>KQECMNTLIIIITLLVILGIGFIDLFLEVKNYSDKHSFAMDFLEKYTNYIKSKGESDEDYVWLTLRAERMQNQLGSSGVMNYKMAGSLKFISNYPIILNFLPEIRNEFSDGYINKSNFEFTINTVRDTLLRHIGFIEDTKKDYDKQIVNSLAWFRNGVLLIVLFPIKILNQFGLLSNLSYSKVKSSKIFKILASLISIIGFVSSIMSIILGWNEFIKIF</sequence>
<dbReference type="AlphaFoldDB" id="A0AAE3NUF3"/>
<evidence type="ECO:0000313" key="3">
    <source>
        <dbReference type="Proteomes" id="UP001221302"/>
    </source>
</evidence>
<keyword evidence="1" id="KW-0812">Transmembrane</keyword>
<keyword evidence="3" id="KW-1185">Reference proteome</keyword>
<feature type="transmembrane region" description="Helical" evidence="1">
    <location>
        <begin position="150"/>
        <end position="168"/>
    </location>
</feature>
<keyword evidence="1" id="KW-0472">Membrane</keyword>
<organism evidence="2 3">
    <name type="scientific">Stygiobacter electus</name>
    <dbReference type="NCBI Taxonomy" id="3032292"/>
    <lineage>
        <taxon>Bacteria</taxon>
        <taxon>Pseudomonadati</taxon>
        <taxon>Ignavibacteriota</taxon>
        <taxon>Ignavibacteria</taxon>
        <taxon>Ignavibacteriales</taxon>
        <taxon>Melioribacteraceae</taxon>
        <taxon>Stygiobacter</taxon>
    </lineage>
</organism>
<dbReference type="RefSeq" id="WP_321534878.1">
    <property type="nucleotide sequence ID" value="NZ_JARGDL010000003.1"/>
</dbReference>
<evidence type="ECO:0000313" key="2">
    <source>
        <dbReference type="EMBL" id="MDF1611111.1"/>
    </source>
</evidence>
<proteinExistence type="predicted"/>
<reference evidence="2" key="1">
    <citation type="submission" date="2023-03" db="EMBL/GenBank/DDBJ databases">
        <title>Stygiobacter electus gen. nov., sp. nov., facultatively anaerobic thermotolerant bacterium of the class Ignavibacteria from a well of Yessentuki mineral water deposit.</title>
        <authorList>
            <person name="Podosokorskaya O.A."/>
            <person name="Elcheninov A.G."/>
            <person name="Petrova N.F."/>
            <person name="Zavarzina D.G."/>
            <person name="Kublanov I.V."/>
            <person name="Merkel A.Y."/>
        </authorList>
    </citation>
    <scope>NUCLEOTIDE SEQUENCE</scope>
    <source>
        <strain evidence="2">09-Me</strain>
    </source>
</reference>
<comment type="caution">
    <text evidence="2">The sequence shown here is derived from an EMBL/GenBank/DDBJ whole genome shotgun (WGS) entry which is preliminary data.</text>
</comment>